<name>A0A933WAE9_UNCEI</name>
<accession>A0A933WAE9</accession>
<dbReference type="Proteomes" id="UP000696931">
    <property type="component" value="Unassembled WGS sequence"/>
</dbReference>
<feature type="chain" id="PRO_5037457998" evidence="1">
    <location>
        <begin position="27"/>
        <end position="248"/>
    </location>
</feature>
<feature type="signal peptide" evidence="1">
    <location>
        <begin position="1"/>
        <end position="26"/>
    </location>
</feature>
<dbReference type="AlphaFoldDB" id="A0A933WAE9"/>
<proteinExistence type="predicted"/>
<sequence>MRRRFALLVPFACASLAVLPASVAAAAGLNFSWGDCGTFGAVNKSFACTSNTLAGAIMVGSFVPPAGTTSVTGEEIVVDLQSASPTVPPWWKFKYVGACRQTSLATSADFTSNVNCVDYWQGLAVGTSVTYVTPYHFTASRARLVIINALAPADAGPLSTGSEYYAFKVSLAGQKTVGTGACAGCLDPVCLVLNQIKITQPAGVGDFYVTATVQRNYVTWQGGVVATGCPVATPTHNATWGALKALYR</sequence>
<comment type="caution">
    <text evidence="2">The sequence shown here is derived from an EMBL/GenBank/DDBJ whole genome shotgun (WGS) entry which is preliminary data.</text>
</comment>
<reference evidence="2" key="1">
    <citation type="submission" date="2020-07" db="EMBL/GenBank/DDBJ databases">
        <title>Huge and variable diversity of episymbiotic CPR bacteria and DPANN archaea in groundwater ecosystems.</title>
        <authorList>
            <person name="He C.Y."/>
            <person name="Keren R."/>
            <person name="Whittaker M."/>
            <person name="Farag I.F."/>
            <person name="Doudna J."/>
            <person name="Cate J.H.D."/>
            <person name="Banfield J.F."/>
        </authorList>
    </citation>
    <scope>NUCLEOTIDE SEQUENCE</scope>
    <source>
        <strain evidence="2">NC_groundwater_1813_Pr3_B-0.1um_71_17</strain>
    </source>
</reference>
<dbReference type="EMBL" id="JACRIW010000113">
    <property type="protein sequence ID" value="MBI5170951.1"/>
    <property type="molecule type" value="Genomic_DNA"/>
</dbReference>
<organism evidence="2 3">
    <name type="scientific">Eiseniibacteriota bacterium</name>
    <dbReference type="NCBI Taxonomy" id="2212470"/>
    <lineage>
        <taxon>Bacteria</taxon>
        <taxon>Candidatus Eiseniibacteriota</taxon>
    </lineage>
</organism>
<evidence type="ECO:0000256" key="1">
    <source>
        <dbReference type="SAM" id="SignalP"/>
    </source>
</evidence>
<evidence type="ECO:0000313" key="3">
    <source>
        <dbReference type="Proteomes" id="UP000696931"/>
    </source>
</evidence>
<gene>
    <name evidence="2" type="ORF">HZA61_15785</name>
</gene>
<protein>
    <submittedName>
        <fullName evidence="2">Uncharacterized protein</fullName>
    </submittedName>
</protein>
<keyword evidence="1" id="KW-0732">Signal</keyword>
<evidence type="ECO:0000313" key="2">
    <source>
        <dbReference type="EMBL" id="MBI5170951.1"/>
    </source>
</evidence>